<comment type="caution">
    <text evidence="4">The sequence shown here is derived from an EMBL/GenBank/DDBJ whole genome shotgun (WGS) entry which is preliminary data.</text>
</comment>
<protein>
    <recommendedName>
        <fullName evidence="3">ShKT domain-containing protein</fullName>
    </recommendedName>
</protein>
<sequence>MRALLLLIVLSAAEDACDLSADFPIAPPLAQESEAALRAQRLCFDRESCICAAMRFHWHATARALVSSREGGQQLHRARRLAEARKENASHLLARLHPRYPYHVKLPPALLWAQDRERLHVRVRYARYATGEPICRAVEAVNLTLSTEGLFFSAESTEKPAYFELALRWAHPLMPAGGAACPLDSHQLCGEWAANGECDRNPPFMHERCARACGRCAPPLASGPVEAAWTLADGGLVVEAKKLSPALWNQSATLGPARTASTKQIAYAAELEGTVGELQECHERCAAASTNPEAGLDQSHARGGSTTDVREPPPQDERSCQQRCLDRLVDISSSRTNKRPPRVSNGRLAG</sequence>
<evidence type="ECO:0000313" key="5">
    <source>
        <dbReference type="Proteomes" id="UP001515480"/>
    </source>
</evidence>
<dbReference type="Pfam" id="PF01549">
    <property type="entry name" value="ShK"/>
    <property type="match status" value="1"/>
</dbReference>
<organism evidence="4 5">
    <name type="scientific">Prymnesium parvum</name>
    <name type="common">Toxic golden alga</name>
    <dbReference type="NCBI Taxonomy" id="97485"/>
    <lineage>
        <taxon>Eukaryota</taxon>
        <taxon>Haptista</taxon>
        <taxon>Haptophyta</taxon>
        <taxon>Prymnesiophyceae</taxon>
        <taxon>Prymnesiales</taxon>
        <taxon>Prymnesiaceae</taxon>
        <taxon>Prymnesium</taxon>
    </lineage>
</organism>
<dbReference type="InterPro" id="IPR003582">
    <property type="entry name" value="ShKT_dom"/>
</dbReference>
<reference evidence="4 5" key="1">
    <citation type="journal article" date="2024" name="Science">
        <title>Giant polyketide synthase enzymes in the biosynthesis of giant marine polyether toxins.</title>
        <authorList>
            <person name="Fallon T.R."/>
            <person name="Shende V.V."/>
            <person name="Wierzbicki I.H."/>
            <person name="Pendleton A.L."/>
            <person name="Watervoot N.F."/>
            <person name="Auber R.P."/>
            <person name="Gonzalez D.J."/>
            <person name="Wisecaver J.H."/>
            <person name="Moore B.S."/>
        </authorList>
    </citation>
    <scope>NUCLEOTIDE SEQUENCE [LARGE SCALE GENOMIC DNA]</scope>
    <source>
        <strain evidence="4 5">12B1</strain>
    </source>
</reference>
<evidence type="ECO:0000256" key="2">
    <source>
        <dbReference type="SAM" id="SignalP"/>
    </source>
</evidence>
<gene>
    <name evidence="4" type="ORF">AB1Y20_022994</name>
</gene>
<keyword evidence="2" id="KW-0732">Signal</keyword>
<feature type="signal peptide" evidence="2">
    <location>
        <begin position="1"/>
        <end position="16"/>
    </location>
</feature>
<evidence type="ECO:0000259" key="3">
    <source>
        <dbReference type="PROSITE" id="PS51670"/>
    </source>
</evidence>
<proteinExistence type="predicted"/>
<dbReference type="EMBL" id="JBGBPQ010000009">
    <property type="protein sequence ID" value="KAL1519475.1"/>
    <property type="molecule type" value="Genomic_DNA"/>
</dbReference>
<name>A0AB34JF44_PRYPA</name>
<dbReference type="SMART" id="SM00254">
    <property type="entry name" value="ShKT"/>
    <property type="match status" value="1"/>
</dbReference>
<evidence type="ECO:0000256" key="1">
    <source>
        <dbReference type="SAM" id="MobiDB-lite"/>
    </source>
</evidence>
<evidence type="ECO:0000313" key="4">
    <source>
        <dbReference type="EMBL" id="KAL1519475.1"/>
    </source>
</evidence>
<feature type="chain" id="PRO_5044243130" description="ShKT domain-containing protein" evidence="2">
    <location>
        <begin position="17"/>
        <end position="350"/>
    </location>
</feature>
<dbReference type="Proteomes" id="UP001515480">
    <property type="component" value="Unassembled WGS sequence"/>
</dbReference>
<feature type="region of interest" description="Disordered" evidence="1">
    <location>
        <begin position="289"/>
        <end position="350"/>
    </location>
</feature>
<dbReference type="AlphaFoldDB" id="A0AB34JF44"/>
<keyword evidence="5" id="KW-1185">Reference proteome</keyword>
<feature type="compositionally biased region" description="Basic and acidic residues" evidence="1">
    <location>
        <begin position="308"/>
        <end position="329"/>
    </location>
</feature>
<dbReference type="PROSITE" id="PS51670">
    <property type="entry name" value="SHKT"/>
    <property type="match status" value="1"/>
</dbReference>
<feature type="domain" description="ShKT" evidence="3">
    <location>
        <begin position="181"/>
        <end position="216"/>
    </location>
</feature>
<accession>A0AB34JF44</accession>